<evidence type="ECO:0000256" key="1">
    <source>
        <dbReference type="SAM" id="MobiDB-lite"/>
    </source>
</evidence>
<dbReference type="EMBL" id="OW240912">
    <property type="protein sequence ID" value="CAH2220137.1"/>
    <property type="molecule type" value="Genomic_DNA"/>
</dbReference>
<feature type="compositionally biased region" description="Basic residues" evidence="1">
    <location>
        <begin position="56"/>
        <end position="66"/>
    </location>
</feature>
<feature type="compositionally biased region" description="Polar residues" evidence="1">
    <location>
        <begin position="44"/>
        <end position="55"/>
    </location>
</feature>
<keyword evidence="3" id="KW-1185">Reference proteome</keyword>
<dbReference type="AlphaFoldDB" id="A0AAD1VMG0"/>
<protein>
    <submittedName>
        <fullName evidence="2">Uncharacterized protein</fullName>
    </submittedName>
</protein>
<sequence length="171" mass="19562">METPQIQHPCILDRLDKLLADFWSKLTHRLETPVAVPMATIWPQPTQRSTPTKQRSGTHKAALKRTATKQRKLRQHRYHLQKQARDRRFVHICHGMPGTYLHWTPTPHLLRRPSHALLSRLSHLPKVTRGHEEGGPDNTRGCYDAARHRDTGDDKTLLHTPAPSLITTGIG</sequence>
<dbReference type="Proteomes" id="UP001295444">
    <property type="component" value="Chromosome 01"/>
</dbReference>
<gene>
    <name evidence="2" type="ORF">PECUL_23A033574</name>
</gene>
<evidence type="ECO:0000313" key="2">
    <source>
        <dbReference type="EMBL" id="CAH2220137.1"/>
    </source>
</evidence>
<feature type="region of interest" description="Disordered" evidence="1">
    <location>
        <begin position="44"/>
        <end position="66"/>
    </location>
</feature>
<organism evidence="2 3">
    <name type="scientific">Pelobates cultripes</name>
    <name type="common">Western spadefoot toad</name>
    <dbReference type="NCBI Taxonomy" id="61616"/>
    <lineage>
        <taxon>Eukaryota</taxon>
        <taxon>Metazoa</taxon>
        <taxon>Chordata</taxon>
        <taxon>Craniata</taxon>
        <taxon>Vertebrata</taxon>
        <taxon>Euteleostomi</taxon>
        <taxon>Amphibia</taxon>
        <taxon>Batrachia</taxon>
        <taxon>Anura</taxon>
        <taxon>Pelobatoidea</taxon>
        <taxon>Pelobatidae</taxon>
        <taxon>Pelobates</taxon>
    </lineage>
</organism>
<evidence type="ECO:0000313" key="3">
    <source>
        <dbReference type="Proteomes" id="UP001295444"/>
    </source>
</evidence>
<accession>A0AAD1VMG0</accession>
<reference evidence="2" key="1">
    <citation type="submission" date="2022-03" db="EMBL/GenBank/DDBJ databases">
        <authorList>
            <person name="Alioto T."/>
            <person name="Alioto T."/>
            <person name="Gomez Garrido J."/>
        </authorList>
    </citation>
    <scope>NUCLEOTIDE SEQUENCE</scope>
</reference>
<feature type="region of interest" description="Disordered" evidence="1">
    <location>
        <begin position="152"/>
        <end position="171"/>
    </location>
</feature>
<name>A0AAD1VMG0_PELCU</name>
<proteinExistence type="predicted"/>